<dbReference type="KEGG" id="edi:EDI_219600"/>
<feature type="transmembrane region" description="Helical" evidence="2">
    <location>
        <begin position="107"/>
        <end position="126"/>
    </location>
</feature>
<dbReference type="Proteomes" id="UP000008076">
    <property type="component" value="Unassembled WGS sequence"/>
</dbReference>
<evidence type="ECO:0000313" key="4">
    <source>
        <dbReference type="Proteomes" id="UP000008076"/>
    </source>
</evidence>
<keyword evidence="4" id="KW-1185">Reference proteome</keyword>
<proteinExistence type="predicted"/>
<organism evidence="4">
    <name type="scientific">Entamoeba dispar (strain ATCC PRA-260 / SAW760)</name>
    <dbReference type="NCBI Taxonomy" id="370354"/>
    <lineage>
        <taxon>Eukaryota</taxon>
        <taxon>Amoebozoa</taxon>
        <taxon>Evosea</taxon>
        <taxon>Archamoebae</taxon>
        <taxon>Mastigamoebida</taxon>
        <taxon>Entamoebidae</taxon>
        <taxon>Entamoeba</taxon>
    </lineage>
</organism>
<name>B0EQ98_ENTDS</name>
<reference evidence="4" key="1">
    <citation type="submission" date="2007-12" db="EMBL/GenBank/DDBJ databases">
        <title>Annotation of Entamoeba dispar SAW760.</title>
        <authorList>
            <person name="Lorenzi H."/>
            <person name="Inman J."/>
            <person name="Schobel S."/>
            <person name="Amedeo P."/>
            <person name="Caler E."/>
        </authorList>
    </citation>
    <scope>NUCLEOTIDE SEQUENCE [LARGE SCALE GENOMIC DNA]</scope>
    <source>
        <strain evidence="4">ATCC PRA-260 / SAW760</strain>
    </source>
</reference>
<feature type="transmembrane region" description="Helical" evidence="2">
    <location>
        <begin position="138"/>
        <end position="159"/>
    </location>
</feature>
<evidence type="ECO:0000256" key="1">
    <source>
        <dbReference type="SAM" id="Coils"/>
    </source>
</evidence>
<dbReference type="RefSeq" id="XP_001740294.1">
    <property type="nucleotide sequence ID" value="XM_001740242.1"/>
</dbReference>
<gene>
    <name evidence="3" type="ORF">EDI_219600</name>
</gene>
<dbReference type="GeneID" id="5885457"/>
<keyword evidence="1" id="KW-0175">Coiled coil</keyword>
<keyword evidence="2" id="KW-0472">Membrane</keyword>
<accession>B0EQ98</accession>
<dbReference type="AlphaFoldDB" id="B0EQ98"/>
<evidence type="ECO:0000313" key="3">
    <source>
        <dbReference type="EMBL" id="EDR23321.1"/>
    </source>
</evidence>
<keyword evidence="2" id="KW-1133">Transmembrane helix</keyword>
<keyword evidence="2" id="KW-0812">Transmembrane</keyword>
<feature type="coiled-coil region" evidence="1">
    <location>
        <begin position="23"/>
        <end position="84"/>
    </location>
</feature>
<dbReference type="EMBL" id="DS550353">
    <property type="protein sequence ID" value="EDR23321.1"/>
    <property type="molecule type" value="Genomic_DNA"/>
</dbReference>
<sequence length="183" mass="21801">MISMKKEKHIKVRREMIETKKIKEKMGIKKVREKKEIENVEEKIKKESVEEKTETKKVEEKTEIKKVEENVMNTKEENMRVEKNIVEDLGLEDVNDHHEENIRNRKYSLTFLSLILILIGWCYSDSMASVCATYHTQPLLLTTTSFLTFLSQVIPVNFYDNALNEYRKRFLSENKLQTNYCLF</sequence>
<evidence type="ECO:0000256" key="2">
    <source>
        <dbReference type="SAM" id="Phobius"/>
    </source>
</evidence>
<protein>
    <submittedName>
        <fullName evidence="3">Uncharacterized protein</fullName>
    </submittedName>
</protein>